<dbReference type="Proteomes" id="UP001597400">
    <property type="component" value="Unassembled WGS sequence"/>
</dbReference>
<reference evidence="2" key="1">
    <citation type="journal article" date="2019" name="Int. J. Syst. Evol. Microbiol.">
        <title>The Global Catalogue of Microorganisms (GCM) 10K type strain sequencing project: providing services to taxonomists for standard genome sequencing and annotation.</title>
        <authorList>
            <consortium name="The Broad Institute Genomics Platform"/>
            <consortium name="The Broad Institute Genome Sequencing Center for Infectious Disease"/>
            <person name="Wu L."/>
            <person name="Ma J."/>
        </authorList>
    </citation>
    <scope>NUCLEOTIDE SEQUENCE [LARGE SCALE GENOMIC DNA]</scope>
    <source>
        <strain evidence="2">CGMCC 1.12702</strain>
    </source>
</reference>
<name>A0ABW4U0M6_9SPHN</name>
<keyword evidence="2" id="KW-1185">Reference proteome</keyword>
<dbReference type="RefSeq" id="WP_380930212.1">
    <property type="nucleotide sequence ID" value="NZ_JBHUGS010000003.1"/>
</dbReference>
<evidence type="ECO:0000313" key="1">
    <source>
        <dbReference type="EMBL" id="MFD1951492.1"/>
    </source>
</evidence>
<dbReference type="Pfam" id="PF22011">
    <property type="entry name" value="DUF6931"/>
    <property type="match status" value="1"/>
</dbReference>
<comment type="caution">
    <text evidence="1">The sequence shown here is derived from an EMBL/GenBank/DDBJ whole genome shotgun (WGS) entry which is preliminary data.</text>
</comment>
<protein>
    <submittedName>
        <fullName evidence="1">DUF6931 family protein</fullName>
    </submittedName>
</protein>
<sequence>MDWTEVVWTEAWQVTGLQGWPRRHGDEASPAHFFQALRDAGEDVDAVRFLASALPRFRSVEWLRAVIARLAPDADAPTLALIDAWLREPTDRTRRDAFETSLPLAAEDPAKICAAALLFSGGSLAPLAAPSIPPPKTGTGQLVAGGVLHCAYATATPDVALSVALDLGVSIAVKPVDKP</sequence>
<accession>A0ABW4U0M6</accession>
<gene>
    <name evidence="1" type="ORF">ACFSGX_12025</name>
</gene>
<proteinExistence type="predicted"/>
<dbReference type="EMBL" id="JBHUGS010000003">
    <property type="protein sequence ID" value="MFD1951492.1"/>
    <property type="molecule type" value="Genomic_DNA"/>
</dbReference>
<evidence type="ECO:0000313" key="2">
    <source>
        <dbReference type="Proteomes" id="UP001597400"/>
    </source>
</evidence>
<organism evidence="1 2">
    <name type="scientific">Sphingomonas arantia</name>
    <dbReference type="NCBI Taxonomy" id="1460676"/>
    <lineage>
        <taxon>Bacteria</taxon>
        <taxon>Pseudomonadati</taxon>
        <taxon>Pseudomonadota</taxon>
        <taxon>Alphaproteobacteria</taxon>
        <taxon>Sphingomonadales</taxon>
        <taxon>Sphingomonadaceae</taxon>
        <taxon>Sphingomonas</taxon>
    </lineage>
</organism>
<dbReference type="InterPro" id="IPR053855">
    <property type="entry name" value="DUF6931"/>
</dbReference>